<protein>
    <submittedName>
        <fullName evidence="1">LANO_0E08790g1_1</fullName>
    </submittedName>
</protein>
<evidence type="ECO:0000313" key="2">
    <source>
        <dbReference type="Proteomes" id="UP000189911"/>
    </source>
</evidence>
<reference evidence="2" key="1">
    <citation type="submission" date="2016-03" db="EMBL/GenBank/DDBJ databases">
        <authorList>
            <person name="Devillers Hugo."/>
        </authorList>
    </citation>
    <scope>NUCLEOTIDE SEQUENCE [LARGE SCALE GENOMIC DNA]</scope>
</reference>
<proteinExistence type="predicted"/>
<name>A0A1G4JV94_9SACH</name>
<dbReference type="AlphaFoldDB" id="A0A1G4JV94"/>
<keyword evidence="2" id="KW-1185">Reference proteome</keyword>
<accession>A0A1G4JV94</accession>
<dbReference type="Proteomes" id="UP000189911">
    <property type="component" value="Chromosome E"/>
</dbReference>
<dbReference type="EMBL" id="LT598451">
    <property type="protein sequence ID" value="SCU94956.1"/>
    <property type="molecule type" value="Genomic_DNA"/>
</dbReference>
<sequence length="166" mass="18919">MSYYALFSVNHVLRIRDTTLPALQYHCRFAVPQPFQHTPVCKKQHHWCLKRTAVNQIVSQAKIEFGANPQRRRANTHAQSYSRSFTQTAGINVSSISTVKVCVKFVSQAELESKGLDTLRQLILIQFFFTTASTGFLYRAKDGNSTGDVKWKLRLMASELAEDDMM</sequence>
<evidence type="ECO:0000313" key="1">
    <source>
        <dbReference type="EMBL" id="SCU94956.1"/>
    </source>
</evidence>
<organism evidence="1 2">
    <name type="scientific">Lachancea nothofagi CBS 11611</name>
    <dbReference type="NCBI Taxonomy" id="1266666"/>
    <lineage>
        <taxon>Eukaryota</taxon>
        <taxon>Fungi</taxon>
        <taxon>Dikarya</taxon>
        <taxon>Ascomycota</taxon>
        <taxon>Saccharomycotina</taxon>
        <taxon>Saccharomycetes</taxon>
        <taxon>Saccharomycetales</taxon>
        <taxon>Saccharomycetaceae</taxon>
        <taxon>Lachancea</taxon>
    </lineage>
</organism>
<gene>
    <name evidence="1" type="ORF">LANO_0E08790G</name>
</gene>